<dbReference type="SUPFAM" id="SSF50156">
    <property type="entry name" value="PDZ domain-like"/>
    <property type="match status" value="1"/>
</dbReference>
<protein>
    <submittedName>
        <fullName evidence="6">Trypsin</fullName>
    </submittedName>
</protein>
<comment type="similarity">
    <text evidence="1">Belongs to the peptidase S1C family.</text>
</comment>
<evidence type="ECO:0000313" key="7">
    <source>
        <dbReference type="Proteomes" id="UP000037084"/>
    </source>
</evidence>
<evidence type="ECO:0000256" key="1">
    <source>
        <dbReference type="ARBA" id="ARBA00010541"/>
    </source>
</evidence>
<gene>
    <name evidence="6" type="ORF">ADK75_00550</name>
</gene>
<evidence type="ECO:0000256" key="3">
    <source>
        <dbReference type="ARBA" id="ARBA00022801"/>
    </source>
</evidence>
<feature type="chain" id="PRO_5005587856" evidence="4">
    <location>
        <begin position="28"/>
        <end position="362"/>
    </location>
</feature>
<keyword evidence="2" id="KW-0645">Protease</keyword>
<dbReference type="PRINTS" id="PR00834">
    <property type="entry name" value="PROTEASES2C"/>
</dbReference>
<dbReference type="RefSeq" id="WP_053167178.1">
    <property type="nucleotide sequence ID" value="NZ_LGUV01000001.1"/>
</dbReference>
<dbReference type="Gene3D" id="2.40.10.120">
    <property type="match status" value="1"/>
</dbReference>
<dbReference type="EMBL" id="LGUV01000001">
    <property type="protein sequence ID" value="KOG57933.1"/>
    <property type="molecule type" value="Genomic_DNA"/>
</dbReference>
<organism evidence="6 7">
    <name type="scientific">Streptomyces virginiae</name>
    <name type="common">Streptomyces cinnamonensis</name>
    <dbReference type="NCBI Taxonomy" id="1961"/>
    <lineage>
        <taxon>Bacteria</taxon>
        <taxon>Bacillati</taxon>
        <taxon>Actinomycetota</taxon>
        <taxon>Actinomycetes</taxon>
        <taxon>Kitasatosporales</taxon>
        <taxon>Streptomycetaceae</taxon>
        <taxon>Streptomyces</taxon>
    </lineage>
</organism>
<dbReference type="SUPFAM" id="SSF50494">
    <property type="entry name" value="Trypsin-like serine proteases"/>
    <property type="match status" value="1"/>
</dbReference>
<keyword evidence="3" id="KW-0378">Hydrolase</keyword>
<dbReference type="Pfam" id="PF13365">
    <property type="entry name" value="Trypsin_2"/>
    <property type="match status" value="1"/>
</dbReference>
<feature type="signal peptide" evidence="4">
    <location>
        <begin position="1"/>
        <end position="27"/>
    </location>
</feature>
<dbReference type="PANTHER" id="PTHR22939:SF129">
    <property type="entry name" value="SERINE PROTEASE HTRA2, MITOCHONDRIAL"/>
    <property type="match status" value="1"/>
</dbReference>
<dbReference type="GO" id="GO:0006508">
    <property type="term" value="P:proteolysis"/>
    <property type="evidence" value="ECO:0007669"/>
    <property type="project" value="UniProtKB-KW"/>
</dbReference>
<dbReference type="AlphaFoldDB" id="A0A0L8N5N0"/>
<dbReference type="InterPro" id="IPR001478">
    <property type="entry name" value="PDZ"/>
</dbReference>
<proteinExistence type="inferred from homology"/>
<dbReference type="SMART" id="SM00228">
    <property type="entry name" value="PDZ"/>
    <property type="match status" value="1"/>
</dbReference>
<dbReference type="PANTHER" id="PTHR22939">
    <property type="entry name" value="SERINE PROTEASE FAMILY S1C HTRA-RELATED"/>
    <property type="match status" value="1"/>
</dbReference>
<evidence type="ECO:0000259" key="5">
    <source>
        <dbReference type="SMART" id="SM00228"/>
    </source>
</evidence>
<sequence>MKVQRSGAVLAAATVVLGALSLPAARADDKDPKKIYEQAAPATVRVVGKYSEGSGFVYDADRGLIVTNAHVVADEPSLKVAVGDQPPAAARVIGIDPCEDLAVLAFTSKPADLKALEFDKSKEVEVADTVTALGYPAGLGQADQKAIYTAGSVQNPNVVDAEPSTSMPRYPATIQHSATVNAGNSGGPLLNGEGKVVGINSLAATGEVQGQFYAISADHARPVIDSLASGVMKNDPGWRLLALDDPELGANFVEEEQAEAEQTQKKLMDKGVTGVFVVSTRTNSPAAKANLGTYDVVTAIKDTPVSTVAEVCDVLQSSSAGEKIPLEGVYSANADGKETKFGEAWSADLVLEKGGSTPTPSR</sequence>
<reference evidence="7" key="1">
    <citation type="submission" date="2015-07" db="EMBL/GenBank/DDBJ databases">
        <authorList>
            <consortium name="Consortium for Microbial Forensics and Genomics (microFORGE)"/>
            <person name="Knight B.M."/>
            <person name="Roberts D.P."/>
            <person name="Lin D."/>
            <person name="Hari K."/>
            <person name="Fletcher J."/>
            <person name="Melcher U."/>
            <person name="Blagden T."/>
            <person name="Winegar R.A."/>
        </authorList>
    </citation>
    <scope>NUCLEOTIDE SEQUENCE [LARGE SCALE GENOMIC DNA]</scope>
    <source>
        <strain evidence="7">NRRL B-1447</strain>
    </source>
</reference>
<dbReference type="Gene3D" id="2.30.42.10">
    <property type="match status" value="1"/>
</dbReference>
<dbReference type="Proteomes" id="UP000037084">
    <property type="component" value="Unassembled WGS sequence"/>
</dbReference>
<feature type="domain" description="PDZ" evidence="5">
    <location>
        <begin position="246"/>
        <end position="332"/>
    </location>
</feature>
<dbReference type="InterPro" id="IPR009003">
    <property type="entry name" value="Peptidase_S1_PA"/>
</dbReference>
<dbReference type="OrthoDB" id="73775at2"/>
<evidence type="ECO:0000313" key="6">
    <source>
        <dbReference type="EMBL" id="KOG57933.1"/>
    </source>
</evidence>
<keyword evidence="4" id="KW-0732">Signal</keyword>
<name>A0A0L8N5N0_STRVG</name>
<dbReference type="GO" id="GO:0004252">
    <property type="term" value="F:serine-type endopeptidase activity"/>
    <property type="evidence" value="ECO:0007669"/>
    <property type="project" value="InterPro"/>
</dbReference>
<dbReference type="PATRIC" id="fig|1961.12.peg.117"/>
<dbReference type="InterPro" id="IPR001940">
    <property type="entry name" value="Peptidase_S1C"/>
</dbReference>
<evidence type="ECO:0000256" key="2">
    <source>
        <dbReference type="ARBA" id="ARBA00022670"/>
    </source>
</evidence>
<evidence type="ECO:0000256" key="4">
    <source>
        <dbReference type="SAM" id="SignalP"/>
    </source>
</evidence>
<comment type="caution">
    <text evidence="6">The sequence shown here is derived from an EMBL/GenBank/DDBJ whole genome shotgun (WGS) entry which is preliminary data.</text>
</comment>
<dbReference type="InterPro" id="IPR036034">
    <property type="entry name" value="PDZ_sf"/>
</dbReference>
<accession>A0A0L8N5N0</accession>
<dbReference type="Pfam" id="PF13180">
    <property type="entry name" value="PDZ_2"/>
    <property type="match status" value="1"/>
</dbReference>